<keyword evidence="2 3" id="KW-0067">ATP-binding</keyword>
<keyword evidence="1 3" id="KW-0547">Nucleotide-binding</keyword>
<dbReference type="Pfam" id="PF00069">
    <property type="entry name" value="Pkinase"/>
    <property type="match status" value="1"/>
</dbReference>
<keyword evidence="4" id="KW-0418">Kinase</keyword>
<accession>A0ABR2K3K8</accession>
<dbReference type="Proteomes" id="UP001470230">
    <property type="component" value="Unassembled WGS sequence"/>
</dbReference>
<keyword evidence="4" id="KW-0808">Transferase</keyword>
<evidence type="ECO:0000256" key="3">
    <source>
        <dbReference type="PROSITE-ProRule" id="PRU10141"/>
    </source>
</evidence>
<dbReference type="PANTHER" id="PTHR24348">
    <property type="entry name" value="SERINE/THREONINE-PROTEIN KINASE UNC-51-RELATED"/>
    <property type="match status" value="1"/>
</dbReference>
<dbReference type="PANTHER" id="PTHR24348:SF68">
    <property type="entry name" value="SERINE_THREONINE-PROTEIN KINASE ATG1C"/>
    <property type="match status" value="1"/>
</dbReference>
<evidence type="ECO:0000313" key="6">
    <source>
        <dbReference type="EMBL" id="KAK8885492.1"/>
    </source>
</evidence>
<comment type="similarity">
    <text evidence="4">Belongs to the protein kinase superfamily.</text>
</comment>
<feature type="domain" description="Protein kinase" evidence="5">
    <location>
        <begin position="12"/>
        <end position="258"/>
    </location>
</feature>
<keyword evidence="4" id="KW-0723">Serine/threonine-protein kinase</keyword>
<dbReference type="InterPro" id="IPR008271">
    <property type="entry name" value="Ser/Thr_kinase_AS"/>
</dbReference>
<dbReference type="InterPro" id="IPR017441">
    <property type="entry name" value="Protein_kinase_ATP_BS"/>
</dbReference>
<dbReference type="PROSITE" id="PS00107">
    <property type="entry name" value="PROTEIN_KINASE_ATP"/>
    <property type="match status" value="1"/>
</dbReference>
<protein>
    <recommendedName>
        <fullName evidence="5">Protein kinase domain-containing protein</fullName>
    </recommendedName>
</protein>
<dbReference type="Gene3D" id="1.10.510.10">
    <property type="entry name" value="Transferase(Phosphotransferase) domain 1"/>
    <property type="match status" value="1"/>
</dbReference>
<dbReference type="InterPro" id="IPR000719">
    <property type="entry name" value="Prot_kinase_dom"/>
</dbReference>
<evidence type="ECO:0000256" key="4">
    <source>
        <dbReference type="RuleBase" id="RU000304"/>
    </source>
</evidence>
<reference evidence="6 7" key="1">
    <citation type="submission" date="2024-04" db="EMBL/GenBank/DDBJ databases">
        <title>Tritrichomonas musculus Genome.</title>
        <authorList>
            <person name="Alves-Ferreira E."/>
            <person name="Grigg M."/>
            <person name="Lorenzi H."/>
            <person name="Galac M."/>
        </authorList>
    </citation>
    <scope>NUCLEOTIDE SEQUENCE [LARGE SCALE GENOMIC DNA]</scope>
    <source>
        <strain evidence="6 7">EAF2021</strain>
    </source>
</reference>
<keyword evidence="7" id="KW-1185">Reference proteome</keyword>
<dbReference type="PROSITE" id="PS00108">
    <property type="entry name" value="PROTEIN_KINASE_ST"/>
    <property type="match status" value="1"/>
</dbReference>
<evidence type="ECO:0000259" key="5">
    <source>
        <dbReference type="PROSITE" id="PS50011"/>
    </source>
</evidence>
<gene>
    <name evidence="6" type="ORF">M9Y10_040941</name>
</gene>
<proteinExistence type="inferred from homology"/>
<organism evidence="6 7">
    <name type="scientific">Tritrichomonas musculus</name>
    <dbReference type="NCBI Taxonomy" id="1915356"/>
    <lineage>
        <taxon>Eukaryota</taxon>
        <taxon>Metamonada</taxon>
        <taxon>Parabasalia</taxon>
        <taxon>Tritrichomonadida</taxon>
        <taxon>Tritrichomonadidae</taxon>
        <taxon>Tritrichomonas</taxon>
    </lineage>
</organism>
<comment type="caution">
    <text evidence="6">The sequence shown here is derived from an EMBL/GenBank/DDBJ whole genome shotgun (WGS) entry which is preliminary data.</text>
</comment>
<sequence>MQNIIHPLLGMFSIIKKIGSGSFATVYLGRNTQLQYPVALKIFKSNNDEDIQKSFNITKPIIHPFICKDFDLIKTPNGENCMIMEYVEGTTLLEYANNNDPLSKHDIQTIFGQLIISVDFLHSHNIIHRDLKCENVLIDQNKNIRLIDLNFSCQNGYLHSTICGSPGYVAPEMIKNELYGDSVDIWSLGIILYAITFGRLPFENNNVYELFNTIILKEPPYPQKSDIDENLLDLIKKMLVKNPKDRITIDEIKKHPFFTDGSNEKNYIFSQERMNYYIHELSPKTNLQIHILQQMKLITGESSKAINEIKSGKLTYYSMTYNILYKNYISNVQIKSYSSSLQNTIHEESKLIKNECDLPYFDHNDADNEKIQLFQHSTSFDGILYKDKQRGNKQIDLQLFLRGNTHFRRFNSIAKPLSGLRKRNMSSISIFQSQKTNLASENYFNGEETVSLIALPQLKIHEK</sequence>
<dbReference type="SMART" id="SM00220">
    <property type="entry name" value="S_TKc"/>
    <property type="match status" value="1"/>
</dbReference>
<name>A0ABR2K3K8_9EUKA</name>
<dbReference type="InterPro" id="IPR011009">
    <property type="entry name" value="Kinase-like_dom_sf"/>
</dbReference>
<dbReference type="SUPFAM" id="SSF56112">
    <property type="entry name" value="Protein kinase-like (PK-like)"/>
    <property type="match status" value="1"/>
</dbReference>
<dbReference type="InterPro" id="IPR045269">
    <property type="entry name" value="Atg1-like"/>
</dbReference>
<evidence type="ECO:0000313" key="7">
    <source>
        <dbReference type="Proteomes" id="UP001470230"/>
    </source>
</evidence>
<dbReference type="PROSITE" id="PS50011">
    <property type="entry name" value="PROTEIN_KINASE_DOM"/>
    <property type="match status" value="1"/>
</dbReference>
<feature type="binding site" evidence="3">
    <location>
        <position position="41"/>
    </location>
    <ligand>
        <name>ATP</name>
        <dbReference type="ChEBI" id="CHEBI:30616"/>
    </ligand>
</feature>
<evidence type="ECO:0000256" key="2">
    <source>
        <dbReference type="ARBA" id="ARBA00022840"/>
    </source>
</evidence>
<dbReference type="EMBL" id="JAPFFF010000007">
    <property type="protein sequence ID" value="KAK8885492.1"/>
    <property type="molecule type" value="Genomic_DNA"/>
</dbReference>
<evidence type="ECO:0000256" key="1">
    <source>
        <dbReference type="ARBA" id="ARBA00022741"/>
    </source>
</evidence>